<accession>A0A420WH05</accession>
<dbReference type="AlphaFoldDB" id="A0A420WH05"/>
<evidence type="ECO:0000259" key="2">
    <source>
        <dbReference type="Pfam" id="PF06938"/>
    </source>
</evidence>
<feature type="compositionally biased region" description="Basic and acidic residues" evidence="1">
    <location>
        <begin position="1"/>
        <end position="22"/>
    </location>
</feature>
<dbReference type="InterPro" id="IPR048342">
    <property type="entry name" value="DUF1285_C"/>
</dbReference>
<dbReference type="InterPro" id="IPR023361">
    <property type="entry name" value="DUF1285_beta_roll_sf"/>
</dbReference>
<feature type="domain" description="DUF1285" evidence="3">
    <location>
        <begin position="132"/>
        <end position="226"/>
    </location>
</feature>
<name>A0A420WH05_9PROT</name>
<evidence type="ECO:0000256" key="1">
    <source>
        <dbReference type="SAM" id="MobiDB-lite"/>
    </source>
</evidence>
<feature type="domain" description="DUF1285" evidence="2">
    <location>
        <begin position="72"/>
        <end position="131"/>
    </location>
</feature>
<dbReference type="InterPro" id="IPR048341">
    <property type="entry name" value="DUF1285_N"/>
</dbReference>
<comment type="caution">
    <text evidence="4">The sequence shown here is derived from an EMBL/GenBank/DDBJ whole genome shotgun (WGS) entry which is preliminary data.</text>
</comment>
<dbReference type="Gene3D" id="2.30.270.10">
    <property type="entry name" value="duf1285 protein"/>
    <property type="match status" value="1"/>
</dbReference>
<dbReference type="EMBL" id="RBIG01000002">
    <property type="protein sequence ID" value="RKQ70290.1"/>
    <property type="molecule type" value="Genomic_DNA"/>
</dbReference>
<protein>
    <recommendedName>
        <fullName evidence="6">Proteophosphoglycan</fullName>
    </recommendedName>
</protein>
<dbReference type="Gene3D" id="3.10.540.10">
    <property type="entry name" value="duf1285 like domain"/>
    <property type="match status" value="1"/>
</dbReference>
<evidence type="ECO:0000313" key="4">
    <source>
        <dbReference type="EMBL" id="RKQ70290.1"/>
    </source>
</evidence>
<proteinExistence type="predicted"/>
<reference evidence="4 5" key="1">
    <citation type="submission" date="2018-10" db="EMBL/GenBank/DDBJ databases">
        <title>Comparative analysis of microorganisms from saline springs in Andes Mountain Range, Colombia.</title>
        <authorList>
            <person name="Rubin E."/>
        </authorList>
    </citation>
    <scope>NUCLEOTIDE SEQUENCE [LARGE SCALE GENOMIC DNA]</scope>
    <source>
        <strain evidence="4 5">USBA 36</strain>
    </source>
</reference>
<dbReference type="Pfam" id="PF21028">
    <property type="entry name" value="DUF1285_C"/>
    <property type="match status" value="1"/>
</dbReference>
<organism evidence="4 5">
    <name type="scientific">Oceanibaculum indicum</name>
    <dbReference type="NCBI Taxonomy" id="526216"/>
    <lineage>
        <taxon>Bacteria</taxon>
        <taxon>Pseudomonadati</taxon>
        <taxon>Pseudomonadota</taxon>
        <taxon>Alphaproteobacteria</taxon>
        <taxon>Rhodospirillales</taxon>
        <taxon>Oceanibaculaceae</taxon>
        <taxon>Oceanibaculum</taxon>
    </lineage>
</organism>
<feature type="region of interest" description="Disordered" evidence="1">
    <location>
        <begin position="1"/>
        <end position="77"/>
    </location>
</feature>
<dbReference type="Pfam" id="PF06938">
    <property type="entry name" value="DUF1285_N"/>
    <property type="match status" value="1"/>
</dbReference>
<gene>
    <name evidence="4" type="ORF">BCL74_2234</name>
</gene>
<evidence type="ECO:0000313" key="5">
    <source>
        <dbReference type="Proteomes" id="UP000277424"/>
    </source>
</evidence>
<sequence>MTGAKPDPDRPTREAAPDRPEGRPSGNKAPEEILRHLGAARTVPGREKAGNKASESSSANPGASPKGDGPEESCGDFGIRIARDGTWFYLGSPIGRKPLVKLFSTVLRREDDGSYWLVTPVERGLIEVEDAPFTAVELQVEGTGRDQVLRFRTNLDDWVEAGPGHPIRVDTNPATGEPSPYILVRDRLEALILRPIFYQLVEIGEETVEGGTPRLGVWSKGTFFTLGSLNG</sequence>
<evidence type="ECO:0000259" key="3">
    <source>
        <dbReference type="Pfam" id="PF21028"/>
    </source>
</evidence>
<evidence type="ECO:0008006" key="6">
    <source>
        <dbReference type="Google" id="ProtNLM"/>
    </source>
</evidence>
<dbReference type="Proteomes" id="UP000277424">
    <property type="component" value="Unassembled WGS sequence"/>
</dbReference>